<sequence>MFRFQCLIAFAAVALSSMHGGLAVPASNDFTYVAFGSGTADLPLTTDTSDGFQTIWMEPIGTASGNNPATTYLYNEVDGVTTVVTNDQTTATSTSTQSILGTLVASASGFVLSASAEANVFGSTAPVVALIDCHFTNSVDGICVEGDTLFGTFTTTGHAITGTLSQSAPTTTSTSTSVSSGSSASSPSTTGAAHNGGSTKFEFDVRMLAMVVTGVVSGVFMIMV</sequence>
<evidence type="ECO:0000313" key="4">
    <source>
        <dbReference type="Proteomes" id="UP000799118"/>
    </source>
</evidence>
<gene>
    <name evidence="3" type="ORF">BT96DRAFT_913939</name>
</gene>
<organism evidence="3 4">
    <name type="scientific">Gymnopus androsaceus JB14</name>
    <dbReference type="NCBI Taxonomy" id="1447944"/>
    <lineage>
        <taxon>Eukaryota</taxon>
        <taxon>Fungi</taxon>
        <taxon>Dikarya</taxon>
        <taxon>Basidiomycota</taxon>
        <taxon>Agaricomycotina</taxon>
        <taxon>Agaricomycetes</taxon>
        <taxon>Agaricomycetidae</taxon>
        <taxon>Agaricales</taxon>
        <taxon>Marasmiineae</taxon>
        <taxon>Omphalotaceae</taxon>
        <taxon>Gymnopus</taxon>
    </lineage>
</organism>
<evidence type="ECO:0000256" key="2">
    <source>
        <dbReference type="SAM" id="SignalP"/>
    </source>
</evidence>
<name>A0A6A4IF41_9AGAR</name>
<dbReference type="AlphaFoldDB" id="A0A6A4IF41"/>
<evidence type="ECO:0000313" key="3">
    <source>
        <dbReference type="EMBL" id="KAE9408343.1"/>
    </source>
</evidence>
<feature type="region of interest" description="Disordered" evidence="1">
    <location>
        <begin position="164"/>
        <end position="195"/>
    </location>
</feature>
<feature type="chain" id="PRO_5025624074" evidence="2">
    <location>
        <begin position="24"/>
        <end position="224"/>
    </location>
</feature>
<dbReference type="Proteomes" id="UP000799118">
    <property type="component" value="Unassembled WGS sequence"/>
</dbReference>
<evidence type="ECO:0000256" key="1">
    <source>
        <dbReference type="SAM" id="MobiDB-lite"/>
    </source>
</evidence>
<keyword evidence="2" id="KW-0732">Signal</keyword>
<dbReference type="OrthoDB" id="3066435at2759"/>
<dbReference type="EMBL" id="ML769391">
    <property type="protein sequence ID" value="KAE9408343.1"/>
    <property type="molecule type" value="Genomic_DNA"/>
</dbReference>
<reference evidence="3" key="1">
    <citation type="journal article" date="2019" name="Environ. Microbiol.">
        <title>Fungal ecological strategies reflected in gene transcription - a case study of two litter decomposers.</title>
        <authorList>
            <person name="Barbi F."/>
            <person name="Kohler A."/>
            <person name="Barry K."/>
            <person name="Baskaran P."/>
            <person name="Daum C."/>
            <person name="Fauchery L."/>
            <person name="Ihrmark K."/>
            <person name="Kuo A."/>
            <person name="LaButti K."/>
            <person name="Lipzen A."/>
            <person name="Morin E."/>
            <person name="Grigoriev I.V."/>
            <person name="Henrissat B."/>
            <person name="Lindahl B."/>
            <person name="Martin F."/>
        </authorList>
    </citation>
    <scope>NUCLEOTIDE SEQUENCE</scope>
    <source>
        <strain evidence="3">JB14</strain>
    </source>
</reference>
<feature type="compositionally biased region" description="Low complexity" evidence="1">
    <location>
        <begin position="164"/>
        <end position="193"/>
    </location>
</feature>
<accession>A0A6A4IF41</accession>
<keyword evidence="4" id="KW-1185">Reference proteome</keyword>
<proteinExistence type="predicted"/>
<protein>
    <submittedName>
        <fullName evidence="3">Uncharacterized protein</fullName>
    </submittedName>
</protein>
<feature type="signal peptide" evidence="2">
    <location>
        <begin position="1"/>
        <end position="23"/>
    </location>
</feature>